<name>A0A0E9S4Z1_ANGAN</name>
<proteinExistence type="predicted"/>
<keyword evidence="1" id="KW-0472">Membrane</keyword>
<organism evidence="2">
    <name type="scientific">Anguilla anguilla</name>
    <name type="common">European freshwater eel</name>
    <name type="synonym">Muraena anguilla</name>
    <dbReference type="NCBI Taxonomy" id="7936"/>
    <lineage>
        <taxon>Eukaryota</taxon>
        <taxon>Metazoa</taxon>
        <taxon>Chordata</taxon>
        <taxon>Craniata</taxon>
        <taxon>Vertebrata</taxon>
        <taxon>Euteleostomi</taxon>
        <taxon>Actinopterygii</taxon>
        <taxon>Neopterygii</taxon>
        <taxon>Teleostei</taxon>
        <taxon>Anguilliformes</taxon>
        <taxon>Anguillidae</taxon>
        <taxon>Anguilla</taxon>
    </lineage>
</organism>
<keyword evidence="1" id="KW-0812">Transmembrane</keyword>
<evidence type="ECO:0000313" key="2">
    <source>
        <dbReference type="EMBL" id="JAH36499.1"/>
    </source>
</evidence>
<protein>
    <submittedName>
        <fullName evidence="2">Uncharacterized protein</fullName>
    </submittedName>
</protein>
<dbReference type="AlphaFoldDB" id="A0A0E9S4Z1"/>
<reference evidence="2" key="1">
    <citation type="submission" date="2014-11" db="EMBL/GenBank/DDBJ databases">
        <authorList>
            <person name="Amaro Gonzalez C."/>
        </authorList>
    </citation>
    <scope>NUCLEOTIDE SEQUENCE</scope>
</reference>
<dbReference type="EMBL" id="GBXM01072078">
    <property type="protein sequence ID" value="JAH36499.1"/>
    <property type="molecule type" value="Transcribed_RNA"/>
</dbReference>
<reference evidence="2" key="2">
    <citation type="journal article" date="2015" name="Fish Shellfish Immunol.">
        <title>Early steps in the European eel (Anguilla anguilla)-Vibrio vulnificus interaction in the gills: Role of the RtxA13 toxin.</title>
        <authorList>
            <person name="Callol A."/>
            <person name="Pajuelo D."/>
            <person name="Ebbesson L."/>
            <person name="Teles M."/>
            <person name="MacKenzie S."/>
            <person name="Amaro C."/>
        </authorList>
    </citation>
    <scope>NUCLEOTIDE SEQUENCE</scope>
</reference>
<sequence length="44" mass="4985">MTKNTHVSIVYALTVTTNTQVMIVCFSRTMKNLLPKQNRMSSVP</sequence>
<feature type="transmembrane region" description="Helical" evidence="1">
    <location>
        <begin position="6"/>
        <end position="26"/>
    </location>
</feature>
<keyword evidence="1" id="KW-1133">Transmembrane helix</keyword>
<accession>A0A0E9S4Z1</accession>
<evidence type="ECO:0000256" key="1">
    <source>
        <dbReference type="SAM" id="Phobius"/>
    </source>
</evidence>